<name>A0A6L3YUJ4_9HYPH</name>
<evidence type="ECO:0000313" key="1">
    <source>
        <dbReference type="EMBL" id="KAB2687548.1"/>
    </source>
</evidence>
<dbReference type="Proteomes" id="UP000481643">
    <property type="component" value="Unassembled WGS sequence"/>
</dbReference>
<reference evidence="1 2" key="1">
    <citation type="submission" date="2019-09" db="EMBL/GenBank/DDBJ databases">
        <title>Taxonomic organization of the family Brucellaceae based on a phylogenomic approach.</title>
        <authorList>
            <person name="Leclercq S."/>
            <person name="Cloeckaert A."/>
            <person name="Zygmunt M.S."/>
        </authorList>
    </citation>
    <scope>NUCLEOTIDE SEQUENCE [LARGE SCALE GENOMIC DNA]</scope>
    <source>
        <strain evidence="1 2">WS1830</strain>
    </source>
</reference>
<dbReference type="AlphaFoldDB" id="A0A6L3YUJ4"/>
<gene>
    <name evidence="1" type="ORF">F9L08_08315</name>
</gene>
<proteinExistence type="predicted"/>
<accession>A0A6L3YUJ4</accession>
<protein>
    <submittedName>
        <fullName evidence="1">Uncharacterized protein</fullName>
    </submittedName>
</protein>
<dbReference type="EMBL" id="WBVX01000006">
    <property type="protein sequence ID" value="KAB2687548.1"/>
    <property type="molecule type" value="Genomic_DNA"/>
</dbReference>
<dbReference type="RefSeq" id="WP_151651513.1">
    <property type="nucleotide sequence ID" value="NZ_WBVX01000006.1"/>
</dbReference>
<evidence type="ECO:0000313" key="2">
    <source>
        <dbReference type="Proteomes" id="UP000481643"/>
    </source>
</evidence>
<organism evidence="1 2">
    <name type="scientific">Brucella tritici</name>
    <dbReference type="NCBI Taxonomy" id="94626"/>
    <lineage>
        <taxon>Bacteria</taxon>
        <taxon>Pseudomonadati</taxon>
        <taxon>Pseudomonadota</taxon>
        <taxon>Alphaproteobacteria</taxon>
        <taxon>Hyphomicrobiales</taxon>
        <taxon>Brucellaceae</taxon>
        <taxon>Brucella/Ochrobactrum group</taxon>
        <taxon>Brucella</taxon>
    </lineage>
</organism>
<comment type="caution">
    <text evidence="1">The sequence shown here is derived from an EMBL/GenBank/DDBJ whole genome shotgun (WGS) entry which is preliminary data.</text>
</comment>
<sequence>MTSRVCHQQGRVSGVLLAGVVVIFSPSGTDFYAVPEGEDGPAFCRQTVSRYALPTGKPETRFIDRVSRKFQTIISAIYGRKAGA</sequence>